<comment type="caution">
    <text evidence="2">The sequence shown here is derived from an EMBL/GenBank/DDBJ whole genome shotgun (WGS) entry which is preliminary data.</text>
</comment>
<dbReference type="PANTHER" id="PTHR48200:SF1">
    <property type="entry name" value="AMINOTRANSFERASE-LIKE PLANT MOBILE DOMAIN-CONTAINING PROTEIN"/>
    <property type="match status" value="1"/>
</dbReference>
<gene>
    <name evidence="2" type="ORF">Gotri_024951</name>
</gene>
<dbReference type="Proteomes" id="UP000593568">
    <property type="component" value="Unassembled WGS sequence"/>
</dbReference>
<reference evidence="2 3" key="1">
    <citation type="journal article" date="2019" name="Genome Biol. Evol.">
        <title>Insights into the evolution of the New World diploid cottons (Gossypium, subgenus Houzingenia) based on genome sequencing.</title>
        <authorList>
            <person name="Grover C.E."/>
            <person name="Arick M.A. 2nd"/>
            <person name="Thrash A."/>
            <person name="Conover J.L."/>
            <person name="Sanders W.S."/>
            <person name="Peterson D.G."/>
            <person name="Frelichowski J.E."/>
            <person name="Scheffler J.A."/>
            <person name="Scheffler B.E."/>
            <person name="Wendel J.F."/>
        </authorList>
    </citation>
    <scope>NUCLEOTIDE SEQUENCE [LARGE SCALE GENOMIC DNA]</scope>
    <source>
        <strain evidence="2">8</strain>
        <tissue evidence="2">Leaf</tissue>
    </source>
</reference>
<feature type="coiled-coil region" evidence="1">
    <location>
        <begin position="52"/>
        <end position="188"/>
    </location>
</feature>
<feature type="non-terminal residue" evidence="2">
    <location>
        <position position="222"/>
    </location>
</feature>
<dbReference type="PANTHER" id="PTHR48200">
    <property type="entry name" value="PROTEIN, PUTATIVE-RELATED"/>
    <property type="match status" value="1"/>
</dbReference>
<keyword evidence="1" id="KW-0175">Coiled coil</keyword>
<keyword evidence="3" id="KW-1185">Reference proteome</keyword>
<name>A0A7J9FN95_9ROSI</name>
<dbReference type="EMBL" id="JABEZW010224507">
    <property type="protein sequence ID" value="MBA0786792.1"/>
    <property type="molecule type" value="Genomic_DNA"/>
</dbReference>
<evidence type="ECO:0000313" key="2">
    <source>
        <dbReference type="EMBL" id="MBA0786792.1"/>
    </source>
</evidence>
<evidence type="ECO:0000256" key="1">
    <source>
        <dbReference type="SAM" id="Coils"/>
    </source>
</evidence>
<sequence length="222" mass="25915">MKILAVGPVMTPEYSQWCYQRVNDNIPASNPETARSLDEHLQVLPSEIEIIKQEFEKMSLELGKKIEQLEEEKRQLGLDVDIQRLEADKLRKGKNKAEEDLDSLKTDYKKLRRIIRTAGLGKTSEQWRQEIQEEKMKYRSRNSAVELKASLDKIEKLTGQIGELEDALQNSELRIKLLERSNEQWQGQFHRSQDQIRERDYIMGEVVAQVREVADHLQTLAV</sequence>
<organism evidence="2 3">
    <name type="scientific">Gossypium trilobum</name>
    <dbReference type="NCBI Taxonomy" id="34281"/>
    <lineage>
        <taxon>Eukaryota</taxon>
        <taxon>Viridiplantae</taxon>
        <taxon>Streptophyta</taxon>
        <taxon>Embryophyta</taxon>
        <taxon>Tracheophyta</taxon>
        <taxon>Spermatophyta</taxon>
        <taxon>Magnoliopsida</taxon>
        <taxon>eudicotyledons</taxon>
        <taxon>Gunneridae</taxon>
        <taxon>Pentapetalae</taxon>
        <taxon>rosids</taxon>
        <taxon>malvids</taxon>
        <taxon>Malvales</taxon>
        <taxon>Malvaceae</taxon>
        <taxon>Malvoideae</taxon>
        <taxon>Gossypium</taxon>
    </lineage>
</organism>
<proteinExistence type="predicted"/>
<protein>
    <submittedName>
        <fullName evidence="2">Uncharacterized protein</fullName>
    </submittedName>
</protein>
<accession>A0A7J9FN95</accession>
<dbReference type="AlphaFoldDB" id="A0A7J9FN95"/>
<evidence type="ECO:0000313" key="3">
    <source>
        <dbReference type="Proteomes" id="UP000593568"/>
    </source>
</evidence>